<sequence>MSLSTLQVGRRDHLSRLPVELLFEISSEIGKHMKQNSSYPNYDHACALAALCLTNRRLNSVFTQVLYKVGGNSAMIWGAYNGSIDVMEKALSFGTDINQNGKHRSIEYEISDKQSDLEREDDKLGNPCGAPFRLNYGAPPFVFAIISCQRTAIDWLLDRGADVPINVTEYLAHHPNSPWELSGERFSIVSMLCERGIICDLDLEMPDTNMTAVEWAVDHKDFPLACTFLDLGASPSQWALYRMLKFLTKDQGWEPQAKAGEDLFRRLAGKDGQNLNVIHTGREWQLGGTDCTPMTAFLCRDRHDPRWVECCEHDDVIVSLMCELGADVNIKGRGRMTAMHCAISNWCHSVRESIDPETEYVWAMGGLAVVWPLLKAGANLATSDCAGNTPLDYIWISVMKWAMAWNHEDVLKEAKTLMCRLVEEAQPGCIDDEMKKDVDKRLDICNNWASSYIPDFEVESEDASDDDAEASEEEEENSEVEEENSEVEEENSEAEEDGA</sequence>
<protein>
    <recommendedName>
        <fullName evidence="6">Ankyrin</fullName>
    </recommendedName>
</protein>
<keyword evidence="5" id="KW-1185">Reference proteome</keyword>
<reference evidence="4" key="1">
    <citation type="journal article" date="2023" name="Mol. Phylogenet. Evol.">
        <title>Genome-scale phylogeny and comparative genomics of the fungal order Sordariales.</title>
        <authorList>
            <person name="Hensen N."/>
            <person name="Bonometti L."/>
            <person name="Westerberg I."/>
            <person name="Brannstrom I.O."/>
            <person name="Guillou S."/>
            <person name="Cros-Aarteil S."/>
            <person name="Calhoun S."/>
            <person name="Haridas S."/>
            <person name="Kuo A."/>
            <person name="Mondo S."/>
            <person name="Pangilinan J."/>
            <person name="Riley R."/>
            <person name="LaButti K."/>
            <person name="Andreopoulos B."/>
            <person name="Lipzen A."/>
            <person name="Chen C."/>
            <person name="Yan M."/>
            <person name="Daum C."/>
            <person name="Ng V."/>
            <person name="Clum A."/>
            <person name="Steindorff A."/>
            <person name="Ohm R.A."/>
            <person name="Martin F."/>
            <person name="Silar P."/>
            <person name="Natvig D.O."/>
            <person name="Lalanne C."/>
            <person name="Gautier V."/>
            <person name="Ament-Velasquez S.L."/>
            <person name="Kruys A."/>
            <person name="Hutchinson M.I."/>
            <person name="Powell A.J."/>
            <person name="Barry K."/>
            <person name="Miller A.N."/>
            <person name="Grigoriev I.V."/>
            <person name="Debuchy R."/>
            <person name="Gladieux P."/>
            <person name="Hiltunen Thoren M."/>
            <person name="Johannesson H."/>
        </authorList>
    </citation>
    <scope>NUCLEOTIDE SEQUENCE</scope>
    <source>
        <strain evidence="4">PSN243</strain>
    </source>
</reference>
<dbReference type="PANTHER" id="PTHR24193:SF121">
    <property type="entry name" value="ADA2A-CONTAINING COMPLEX COMPONENT 3, ISOFORM D"/>
    <property type="match status" value="1"/>
</dbReference>
<evidence type="ECO:0000313" key="5">
    <source>
        <dbReference type="Proteomes" id="UP001321760"/>
    </source>
</evidence>
<feature type="region of interest" description="Disordered" evidence="3">
    <location>
        <begin position="455"/>
        <end position="499"/>
    </location>
</feature>
<dbReference type="InterPro" id="IPR050663">
    <property type="entry name" value="Ankyrin-SOCS_Box"/>
</dbReference>
<evidence type="ECO:0000256" key="3">
    <source>
        <dbReference type="SAM" id="MobiDB-lite"/>
    </source>
</evidence>
<dbReference type="GO" id="GO:0005634">
    <property type="term" value="C:nucleus"/>
    <property type="evidence" value="ECO:0007669"/>
    <property type="project" value="TreeGrafter"/>
</dbReference>
<name>A0AAV9GBB6_9PEZI</name>
<dbReference type="EMBL" id="MU865962">
    <property type="protein sequence ID" value="KAK4445766.1"/>
    <property type="molecule type" value="Genomic_DNA"/>
</dbReference>
<proteinExistence type="predicted"/>
<gene>
    <name evidence="4" type="ORF">QBC34DRAFT_471588</name>
</gene>
<dbReference type="InterPro" id="IPR036770">
    <property type="entry name" value="Ankyrin_rpt-contain_sf"/>
</dbReference>
<keyword evidence="1" id="KW-0677">Repeat</keyword>
<dbReference type="SMART" id="SM00248">
    <property type="entry name" value="ANK"/>
    <property type="match status" value="5"/>
</dbReference>
<organism evidence="4 5">
    <name type="scientific">Podospora aff. communis PSN243</name>
    <dbReference type="NCBI Taxonomy" id="3040156"/>
    <lineage>
        <taxon>Eukaryota</taxon>
        <taxon>Fungi</taxon>
        <taxon>Dikarya</taxon>
        <taxon>Ascomycota</taxon>
        <taxon>Pezizomycotina</taxon>
        <taxon>Sordariomycetes</taxon>
        <taxon>Sordariomycetidae</taxon>
        <taxon>Sordariales</taxon>
        <taxon>Podosporaceae</taxon>
        <taxon>Podospora</taxon>
    </lineage>
</organism>
<reference evidence="4" key="2">
    <citation type="submission" date="2023-05" db="EMBL/GenBank/DDBJ databases">
        <authorList>
            <consortium name="Lawrence Berkeley National Laboratory"/>
            <person name="Steindorff A."/>
            <person name="Hensen N."/>
            <person name="Bonometti L."/>
            <person name="Westerberg I."/>
            <person name="Brannstrom I.O."/>
            <person name="Guillou S."/>
            <person name="Cros-Aarteil S."/>
            <person name="Calhoun S."/>
            <person name="Haridas S."/>
            <person name="Kuo A."/>
            <person name="Mondo S."/>
            <person name="Pangilinan J."/>
            <person name="Riley R."/>
            <person name="Labutti K."/>
            <person name="Andreopoulos B."/>
            <person name="Lipzen A."/>
            <person name="Chen C."/>
            <person name="Yanf M."/>
            <person name="Daum C."/>
            <person name="Ng V."/>
            <person name="Clum A."/>
            <person name="Ohm R."/>
            <person name="Martin F."/>
            <person name="Silar P."/>
            <person name="Natvig D."/>
            <person name="Lalanne C."/>
            <person name="Gautier V."/>
            <person name="Ament-Velasquez S.L."/>
            <person name="Kruys A."/>
            <person name="Hutchinson M.I."/>
            <person name="Powell A.J."/>
            <person name="Barry K."/>
            <person name="Miller A.N."/>
            <person name="Grigoriev I.V."/>
            <person name="Debuchy R."/>
            <person name="Gladieux P."/>
            <person name="Thoren M.H."/>
            <person name="Johannesson H."/>
        </authorList>
    </citation>
    <scope>NUCLEOTIDE SEQUENCE</scope>
    <source>
        <strain evidence="4">PSN243</strain>
    </source>
</reference>
<dbReference type="AlphaFoldDB" id="A0AAV9GBB6"/>
<evidence type="ECO:0008006" key="6">
    <source>
        <dbReference type="Google" id="ProtNLM"/>
    </source>
</evidence>
<dbReference type="Proteomes" id="UP001321760">
    <property type="component" value="Unassembled WGS sequence"/>
</dbReference>
<dbReference type="GO" id="GO:0000976">
    <property type="term" value="F:transcription cis-regulatory region binding"/>
    <property type="evidence" value="ECO:0007669"/>
    <property type="project" value="TreeGrafter"/>
</dbReference>
<evidence type="ECO:0000256" key="1">
    <source>
        <dbReference type="ARBA" id="ARBA00022737"/>
    </source>
</evidence>
<feature type="compositionally biased region" description="Acidic residues" evidence="3">
    <location>
        <begin position="456"/>
        <end position="499"/>
    </location>
</feature>
<dbReference type="InterPro" id="IPR002110">
    <property type="entry name" value="Ankyrin_rpt"/>
</dbReference>
<feature type="non-terminal residue" evidence="4">
    <location>
        <position position="1"/>
    </location>
</feature>
<comment type="caution">
    <text evidence="4">The sequence shown here is derived from an EMBL/GenBank/DDBJ whole genome shotgun (WGS) entry which is preliminary data.</text>
</comment>
<dbReference type="Gene3D" id="1.25.40.20">
    <property type="entry name" value="Ankyrin repeat-containing domain"/>
    <property type="match status" value="2"/>
</dbReference>
<keyword evidence="2" id="KW-0040">ANK repeat</keyword>
<accession>A0AAV9GBB6</accession>
<dbReference type="GO" id="GO:0045944">
    <property type="term" value="P:positive regulation of transcription by RNA polymerase II"/>
    <property type="evidence" value="ECO:0007669"/>
    <property type="project" value="TreeGrafter"/>
</dbReference>
<evidence type="ECO:0000313" key="4">
    <source>
        <dbReference type="EMBL" id="KAK4445766.1"/>
    </source>
</evidence>
<dbReference type="PANTHER" id="PTHR24193">
    <property type="entry name" value="ANKYRIN REPEAT PROTEIN"/>
    <property type="match status" value="1"/>
</dbReference>
<dbReference type="SUPFAM" id="SSF48403">
    <property type="entry name" value="Ankyrin repeat"/>
    <property type="match status" value="1"/>
</dbReference>
<evidence type="ECO:0000256" key="2">
    <source>
        <dbReference type="ARBA" id="ARBA00023043"/>
    </source>
</evidence>